<accession>A0ABD5QWN0</accession>
<name>A0ABD5QWN0_9EURY</name>
<sequence>MSGEPVTDGGSDGRGDADLAVYWHDRMLDHEQPAGAFKHPSTPIVANDETHPDRRERVENIVATVEHGFPEEGRFVEPERASRETIERVHDPEYVDWLEAFCADGGGRIGRTTTGANEATYDAARVAAGAAVAAADHALSERSGVPYALCRPSGHHAQPTQADGFCFLNNAAIAAETALAVDGVDRVAIVDWDVHHGNGTQETFYDRDDVLFVSAHHDHGSWSEYHPQEGSLEEDGTGDGSGYTVNVPLPPGTGDRGYERLFDAIVEPVVRGYDPDLVLVSAGQDAGTVDPNGRNLVTRGGFRTLGSRVRALAADVADGRLALIQEGGYQPSHLSFATLGVFEGVLDRLVDLEGYGHDDPMGWLDEPTELVDEWLDEAIDYHRTHWPVLTEPAVE</sequence>
<dbReference type="PANTHER" id="PTHR10625">
    <property type="entry name" value="HISTONE DEACETYLASE HDAC1-RELATED"/>
    <property type="match status" value="1"/>
</dbReference>
<comment type="similarity">
    <text evidence="2">Belongs to the histone deacetylase family.</text>
</comment>
<evidence type="ECO:0000256" key="3">
    <source>
        <dbReference type="ARBA" id="ARBA00022723"/>
    </source>
</evidence>
<evidence type="ECO:0000256" key="2">
    <source>
        <dbReference type="ARBA" id="ARBA00005947"/>
    </source>
</evidence>
<evidence type="ECO:0000313" key="9">
    <source>
        <dbReference type="Proteomes" id="UP001596145"/>
    </source>
</evidence>
<reference evidence="8 9" key="1">
    <citation type="journal article" date="2019" name="Int. J. Syst. Evol. Microbiol.">
        <title>The Global Catalogue of Microorganisms (GCM) 10K type strain sequencing project: providing services to taxonomists for standard genome sequencing and annotation.</title>
        <authorList>
            <consortium name="The Broad Institute Genomics Platform"/>
            <consortium name="The Broad Institute Genome Sequencing Center for Infectious Disease"/>
            <person name="Wu L."/>
            <person name="Ma J."/>
        </authorList>
    </citation>
    <scope>NUCLEOTIDE SEQUENCE [LARGE SCALE GENOMIC DNA]</scope>
    <source>
        <strain evidence="8 9">CGMCC 1.16026</strain>
    </source>
</reference>
<dbReference type="SUPFAM" id="SSF52768">
    <property type="entry name" value="Arginase/deacetylase"/>
    <property type="match status" value="1"/>
</dbReference>
<feature type="domain" description="Histone deacetylase" evidence="7">
    <location>
        <begin position="51"/>
        <end position="341"/>
    </location>
</feature>
<dbReference type="PRINTS" id="PR01270">
    <property type="entry name" value="HDASUPER"/>
</dbReference>
<evidence type="ECO:0000256" key="6">
    <source>
        <dbReference type="SAM" id="MobiDB-lite"/>
    </source>
</evidence>
<comment type="cofactor">
    <cofactor evidence="1">
        <name>Zn(2+)</name>
        <dbReference type="ChEBI" id="CHEBI:29105"/>
    </cofactor>
</comment>
<dbReference type="EMBL" id="JBHSKV010000024">
    <property type="protein sequence ID" value="MFC5136483.1"/>
    <property type="molecule type" value="Genomic_DNA"/>
</dbReference>
<dbReference type="Proteomes" id="UP001596145">
    <property type="component" value="Unassembled WGS sequence"/>
</dbReference>
<gene>
    <name evidence="8" type="ORF">ACFPJA_17385</name>
</gene>
<dbReference type="InterPro" id="IPR023801">
    <property type="entry name" value="His_deacetylse_dom"/>
</dbReference>
<dbReference type="PANTHER" id="PTHR10625:SF17">
    <property type="entry name" value="HISTONE DEACETYLASE 8"/>
    <property type="match status" value="1"/>
</dbReference>
<dbReference type="GO" id="GO:0046872">
    <property type="term" value="F:metal ion binding"/>
    <property type="evidence" value="ECO:0007669"/>
    <property type="project" value="UniProtKB-KW"/>
</dbReference>
<feature type="region of interest" description="Disordered" evidence="6">
    <location>
        <begin position="222"/>
        <end position="241"/>
    </location>
</feature>
<dbReference type="InterPro" id="IPR023696">
    <property type="entry name" value="Ureohydrolase_dom_sf"/>
</dbReference>
<dbReference type="InterPro" id="IPR003084">
    <property type="entry name" value="HDAC_I/II"/>
</dbReference>
<evidence type="ECO:0000259" key="7">
    <source>
        <dbReference type="Pfam" id="PF00850"/>
    </source>
</evidence>
<comment type="caution">
    <text evidence="8">The sequence shown here is derived from an EMBL/GenBank/DDBJ whole genome shotgun (WGS) entry which is preliminary data.</text>
</comment>
<organism evidence="8 9">
    <name type="scientific">Halorubrum glutamatedens</name>
    <dbReference type="NCBI Taxonomy" id="2707018"/>
    <lineage>
        <taxon>Archaea</taxon>
        <taxon>Methanobacteriati</taxon>
        <taxon>Methanobacteriota</taxon>
        <taxon>Stenosarchaea group</taxon>
        <taxon>Halobacteria</taxon>
        <taxon>Halobacteriales</taxon>
        <taxon>Haloferacaceae</taxon>
        <taxon>Halorubrum</taxon>
    </lineage>
</organism>
<dbReference type="InterPro" id="IPR000286">
    <property type="entry name" value="HDACs"/>
</dbReference>
<dbReference type="Gene3D" id="3.40.800.20">
    <property type="entry name" value="Histone deacetylase domain"/>
    <property type="match status" value="1"/>
</dbReference>
<dbReference type="AlphaFoldDB" id="A0ABD5QWN0"/>
<keyword evidence="3" id="KW-0479">Metal-binding</keyword>
<evidence type="ECO:0000313" key="8">
    <source>
        <dbReference type="EMBL" id="MFC5136483.1"/>
    </source>
</evidence>
<evidence type="ECO:0000256" key="4">
    <source>
        <dbReference type="ARBA" id="ARBA00022801"/>
    </source>
</evidence>
<evidence type="ECO:0000256" key="5">
    <source>
        <dbReference type="ARBA" id="ARBA00022833"/>
    </source>
</evidence>
<evidence type="ECO:0000256" key="1">
    <source>
        <dbReference type="ARBA" id="ARBA00001947"/>
    </source>
</evidence>
<protein>
    <submittedName>
        <fullName evidence="8">Class II histone deacetylase</fullName>
    </submittedName>
</protein>
<keyword evidence="4" id="KW-0378">Hydrolase</keyword>
<dbReference type="RefSeq" id="WP_203227829.1">
    <property type="nucleotide sequence ID" value="NZ_JBHSKV010000024.1"/>
</dbReference>
<dbReference type="PRINTS" id="PR01271">
    <property type="entry name" value="HISDACETLASE"/>
</dbReference>
<keyword evidence="5" id="KW-0862">Zinc</keyword>
<proteinExistence type="inferred from homology"/>
<dbReference type="GO" id="GO:0016787">
    <property type="term" value="F:hydrolase activity"/>
    <property type="evidence" value="ECO:0007669"/>
    <property type="project" value="UniProtKB-KW"/>
</dbReference>
<dbReference type="Pfam" id="PF00850">
    <property type="entry name" value="Hist_deacetyl"/>
    <property type="match status" value="1"/>
</dbReference>
<keyword evidence="9" id="KW-1185">Reference proteome</keyword>
<dbReference type="InterPro" id="IPR037138">
    <property type="entry name" value="His_deacetylse_dom_sf"/>
</dbReference>